<keyword evidence="1" id="KW-0472">Membrane</keyword>
<evidence type="ECO:0000313" key="3">
    <source>
        <dbReference type="Proteomes" id="UP000886749"/>
    </source>
</evidence>
<feature type="transmembrane region" description="Helical" evidence="1">
    <location>
        <begin position="45"/>
        <end position="68"/>
    </location>
</feature>
<accession>A0A9D1DBQ5</accession>
<name>A0A9D1DBQ5_9FIRM</name>
<dbReference type="Proteomes" id="UP000886749">
    <property type="component" value="Unassembled WGS sequence"/>
</dbReference>
<gene>
    <name evidence="2" type="ORF">IAB36_01355</name>
</gene>
<evidence type="ECO:0000256" key="1">
    <source>
        <dbReference type="SAM" id="Phobius"/>
    </source>
</evidence>
<proteinExistence type="predicted"/>
<dbReference type="AlphaFoldDB" id="A0A9D1DBQ5"/>
<protein>
    <recommendedName>
        <fullName evidence="4">DUF3784 domain-containing protein</fullName>
    </recommendedName>
</protein>
<evidence type="ECO:0008006" key="4">
    <source>
        <dbReference type="Google" id="ProtNLM"/>
    </source>
</evidence>
<comment type="caution">
    <text evidence="2">The sequence shown here is derived from an EMBL/GenBank/DDBJ whole genome shotgun (WGS) entry which is preliminary data.</text>
</comment>
<keyword evidence="1" id="KW-0812">Transmembrane</keyword>
<keyword evidence="1" id="KW-1133">Transmembrane helix</keyword>
<dbReference type="EMBL" id="DVGY01000032">
    <property type="protein sequence ID" value="HIR40457.1"/>
    <property type="molecule type" value="Genomic_DNA"/>
</dbReference>
<feature type="transmembrane region" description="Helical" evidence="1">
    <location>
        <begin position="74"/>
        <end position="93"/>
    </location>
</feature>
<feature type="transmembrane region" description="Helical" evidence="1">
    <location>
        <begin position="6"/>
        <end position="24"/>
    </location>
</feature>
<evidence type="ECO:0000313" key="2">
    <source>
        <dbReference type="EMBL" id="HIR40457.1"/>
    </source>
</evidence>
<reference evidence="2" key="2">
    <citation type="journal article" date="2021" name="PeerJ">
        <title>Extensive microbial diversity within the chicken gut microbiome revealed by metagenomics and culture.</title>
        <authorList>
            <person name="Gilroy R."/>
            <person name="Ravi A."/>
            <person name="Getino M."/>
            <person name="Pursley I."/>
            <person name="Horton D.L."/>
            <person name="Alikhan N.F."/>
            <person name="Baker D."/>
            <person name="Gharbi K."/>
            <person name="Hall N."/>
            <person name="Watson M."/>
            <person name="Adriaenssens E.M."/>
            <person name="Foster-Nyarko E."/>
            <person name="Jarju S."/>
            <person name="Secka A."/>
            <person name="Antonio M."/>
            <person name="Oren A."/>
            <person name="Chaudhuri R.R."/>
            <person name="La Ragione R."/>
            <person name="Hildebrand F."/>
            <person name="Pallen M.J."/>
        </authorList>
    </citation>
    <scope>NUCLEOTIDE SEQUENCE</scope>
    <source>
        <strain evidence="2">CHK184-25365</strain>
    </source>
</reference>
<organism evidence="2 3">
    <name type="scientific">Candidatus Egerieicola pullicola</name>
    <dbReference type="NCBI Taxonomy" id="2840775"/>
    <lineage>
        <taxon>Bacteria</taxon>
        <taxon>Bacillati</taxon>
        <taxon>Bacillota</taxon>
        <taxon>Clostridia</taxon>
        <taxon>Eubacteriales</taxon>
        <taxon>Oscillospiraceae</taxon>
        <taxon>Oscillospiraceae incertae sedis</taxon>
        <taxon>Candidatus Egerieicola</taxon>
    </lineage>
</organism>
<sequence>MFEGIALPLLGGFLIALGILNIRGNLSSIHWYQRQRITQETARPYGKWMGSGSVVIGGGLILGGVLAWTKWSLACPYVAIAAIAVGIGLMVYAQVRYNKGLF</sequence>
<reference evidence="2" key="1">
    <citation type="submission" date="2020-10" db="EMBL/GenBank/DDBJ databases">
        <authorList>
            <person name="Gilroy R."/>
        </authorList>
    </citation>
    <scope>NUCLEOTIDE SEQUENCE</scope>
    <source>
        <strain evidence="2">CHK184-25365</strain>
    </source>
</reference>